<sequence length="140" mass="15033">MAYATLADMIAHCGTDELVAATRSRNEALDAINTDAVELAVEDASSFMDSYLVRRYVVPVSPVPRSLVHCCCKLARYALNGGDGCQPTDQMRADRKDAQAWLADIGKGTATLDGVVVSDSSSEWSRFAARAPGLSPTRCF</sequence>
<gene>
    <name evidence="1" type="ORF">LWC05_12015</name>
</gene>
<dbReference type="EMBL" id="JAJSOJ010000041">
    <property type="protein sequence ID" value="MCE0744608.1"/>
    <property type="molecule type" value="Genomic_DNA"/>
</dbReference>
<dbReference type="RefSeq" id="WP_232878411.1">
    <property type="nucleotide sequence ID" value="NZ_JAJSOJ010000041.1"/>
</dbReference>
<keyword evidence="2" id="KW-1185">Reference proteome</keyword>
<dbReference type="InterPro" id="IPR009752">
    <property type="entry name" value="Phage_Mu_GpJ"/>
</dbReference>
<organism evidence="1 2">
    <name type="scientific">Acetobacter sicerae</name>
    <dbReference type="NCBI Taxonomy" id="85325"/>
    <lineage>
        <taxon>Bacteria</taxon>
        <taxon>Pseudomonadati</taxon>
        <taxon>Pseudomonadota</taxon>
        <taxon>Alphaproteobacteria</taxon>
        <taxon>Acetobacterales</taxon>
        <taxon>Acetobacteraceae</taxon>
        <taxon>Acetobacter</taxon>
    </lineage>
</organism>
<comment type="caution">
    <text evidence="1">The sequence shown here is derived from an EMBL/GenBank/DDBJ whole genome shotgun (WGS) entry which is preliminary data.</text>
</comment>
<proteinExistence type="predicted"/>
<dbReference type="Pfam" id="PF07030">
    <property type="entry name" value="Phage_Mu_Gp36"/>
    <property type="match status" value="1"/>
</dbReference>
<evidence type="ECO:0000313" key="1">
    <source>
        <dbReference type="EMBL" id="MCE0744608.1"/>
    </source>
</evidence>
<evidence type="ECO:0000313" key="2">
    <source>
        <dbReference type="Proteomes" id="UP001521074"/>
    </source>
</evidence>
<name>A0ABS8VUE6_9PROT</name>
<reference evidence="1 2" key="1">
    <citation type="submission" date="2021-12" db="EMBL/GenBank/DDBJ databases">
        <title>Genome sequence of Acetobacter sicerae DmPark20a_162.</title>
        <authorList>
            <person name="Chaston J.M."/>
        </authorList>
    </citation>
    <scope>NUCLEOTIDE SEQUENCE [LARGE SCALE GENOMIC DNA]</scope>
    <source>
        <strain evidence="1 2">DmPark20a_162</strain>
    </source>
</reference>
<dbReference type="Proteomes" id="UP001521074">
    <property type="component" value="Unassembled WGS sequence"/>
</dbReference>
<protein>
    <submittedName>
        <fullName evidence="1">DUF1320 domain-containing protein</fullName>
    </submittedName>
</protein>
<accession>A0ABS8VUE6</accession>